<dbReference type="InterPro" id="IPR010775">
    <property type="entry name" value="DUF1365"/>
</dbReference>
<dbReference type="Pfam" id="PF07103">
    <property type="entry name" value="DUF1365"/>
    <property type="match status" value="1"/>
</dbReference>
<dbReference type="PANTHER" id="PTHR33973">
    <property type="entry name" value="OS07G0153300 PROTEIN"/>
    <property type="match status" value="1"/>
</dbReference>
<gene>
    <name evidence="1" type="ORF">SAMN04487972_10241</name>
</gene>
<dbReference type="Proteomes" id="UP000182312">
    <property type="component" value="Unassembled WGS sequence"/>
</dbReference>
<dbReference type="EMBL" id="FOJO01000002">
    <property type="protein sequence ID" value="SFA40837.1"/>
    <property type="molecule type" value="Genomic_DNA"/>
</dbReference>
<proteinExistence type="predicted"/>
<dbReference type="RefSeq" id="WP_331435191.1">
    <property type="nucleotide sequence ID" value="NZ_FOJO01000002.1"/>
</dbReference>
<evidence type="ECO:0008006" key="3">
    <source>
        <dbReference type="Google" id="ProtNLM"/>
    </source>
</evidence>
<protein>
    <recommendedName>
        <fullName evidence="3">Cyclopropane-fatty-acyl-phospholipid synthase</fullName>
    </recommendedName>
</protein>
<dbReference type="PANTHER" id="PTHR33973:SF4">
    <property type="entry name" value="OS07G0153300 PROTEIN"/>
    <property type="match status" value="1"/>
</dbReference>
<dbReference type="AlphaFoldDB" id="A0A1I0SN25"/>
<name>A0A1I0SN25_9RHOB</name>
<reference evidence="1 2" key="1">
    <citation type="submission" date="2016-10" db="EMBL/GenBank/DDBJ databases">
        <authorList>
            <person name="de Groot N.N."/>
        </authorList>
    </citation>
    <scope>NUCLEOTIDE SEQUENCE [LARGE SCALE GENOMIC DNA]</scope>
    <source>
        <strain evidence="1 2">CGMCC 1.6117</strain>
    </source>
</reference>
<organism evidence="1 2">
    <name type="scientific">Paracoccus halophilus</name>
    <dbReference type="NCBI Taxonomy" id="376733"/>
    <lineage>
        <taxon>Bacteria</taxon>
        <taxon>Pseudomonadati</taxon>
        <taxon>Pseudomonadota</taxon>
        <taxon>Alphaproteobacteria</taxon>
        <taxon>Rhodobacterales</taxon>
        <taxon>Paracoccaceae</taxon>
        <taxon>Paracoccus</taxon>
    </lineage>
</organism>
<accession>A0A1I0SN25</accession>
<evidence type="ECO:0000313" key="2">
    <source>
        <dbReference type="Proteomes" id="UP000182312"/>
    </source>
</evidence>
<sequence>MTLAARLGSGEVLAMRAQVTHARRGQLRHAFRTDADYLLLAPEGFRPPALMSHNRFNLLAFHDADHGGPRGRGSGASWAWEQIGGAGIARRPGLVLALLTQPRFLGYWFNPVSFWMLIEDDALLAVIAEVNNTFGQRHSYLLVAPDRAPITQGTRLSARKVFHVSPFQDVSGRYRFSFALHADRIAIRIRHIDGKAGVDTAMSGPLRGLTNRAILAAALRRPGGALRVIAQIYWHALRLKLKGAAYRRRPAPPDKEISR</sequence>
<evidence type="ECO:0000313" key="1">
    <source>
        <dbReference type="EMBL" id="SFA40837.1"/>
    </source>
</evidence>